<comment type="similarity">
    <text evidence="3">Belongs to the CSN1 family.</text>
</comment>
<feature type="coiled-coil region" evidence="7">
    <location>
        <begin position="101"/>
        <end position="128"/>
    </location>
</feature>
<evidence type="ECO:0000313" key="10">
    <source>
        <dbReference type="Proteomes" id="UP000789572"/>
    </source>
</evidence>
<evidence type="ECO:0000256" key="5">
    <source>
        <dbReference type="ARBA" id="ARBA00022790"/>
    </source>
</evidence>
<evidence type="ECO:0000256" key="1">
    <source>
        <dbReference type="ARBA" id="ARBA00004123"/>
    </source>
</evidence>
<organism evidence="9 10">
    <name type="scientific">Paraglomus occultum</name>
    <dbReference type="NCBI Taxonomy" id="144539"/>
    <lineage>
        <taxon>Eukaryota</taxon>
        <taxon>Fungi</taxon>
        <taxon>Fungi incertae sedis</taxon>
        <taxon>Mucoromycota</taxon>
        <taxon>Glomeromycotina</taxon>
        <taxon>Glomeromycetes</taxon>
        <taxon>Paraglomerales</taxon>
        <taxon>Paraglomeraceae</taxon>
        <taxon>Paraglomus</taxon>
    </lineage>
</organism>
<evidence type="ECO:0000256" key="7">
    <source>
        <dbReference type="SAM" id="Coils"/>
    </source>
</evidence>
<evidence type="ECO:0000256" key="2">
    <source>
        <dbReference type="ARBA" id="ARBA00004496"/>
    </source>
</evidence>
<evidence type="ECO:0000313" key="9">
    <source>
        <dbReference type="EMBL" id="CAG8485555.1"/>
    </source>
</evidence>
<evidence type="ECO:0000256" key="3">
    <source>
        <dbReference type="ARBA" id="ARBA00008793"/>
    </source>
</evidence>
<comment type="caution">
    <text evidence="9">The sequence shown here is derived from an EMBL/GenBank/DDBJ whole genome shotgun (WGS) entry which is preliminary data.</text>
</comment>
<keyword evidence="6" id="KW-0539">Nucleus</keyword>
<evidence type="ECO:0000259" key="8">
    <source>
        <dbReference type="PROSITE" id="PS50250"/>
    </source>
</evidence>
<reference evidence="9" key="1">
    <citation type="submission" date="2021-06" db="EMBL/GenBank/DDBJ databases">
        <authorList>
            <person name="Kallberg Y."/>
            <person name="Tangrot J."/>
            <person name="Rosling A."/>
        </authorList>
    </citation>
    <scope>NUCLEOTIDE SEQUENCE</scope>
    <source>
        <strain evidence="9">IA702</strain>
    </source>
</reference>
<dbReference type="InterPro" id="IPR019585">
    <property type="entry name" value="Rpn7/CSN1"/>
</dbReference>
<dbReference type="GO" id="GO:0005737">
    <property type="term" value="C:cytoplasm"/>
    <property type="evidence" value="ECO:0007669"/>
    <property type="project" value="UniProtKB-SubCell"/>
</dbReference>
<keyword evidence="5" id="KW-0736">Signalosome</keyword>
<dbReference type="AlphaFoldDB" id="A0A9N8WJI9"/>
<keyword evidence="10" id="KW-1185">Reference proteome</keyword>
<dbReference type="SUPFAM" id="SSF46785">
    <property type="entry name" value="Winged helix' DNA-binding domain"/>
    <property type="match status" value="1"/>
</dbReference>
<dbReference type="InterPro" id="IPR036390">
    <property type="entry name" value="WH_DNA-bd_sf"/>
</dbReference>
<dbReference type="OrthoDB" id="422427at2759"/>
<comment type="subcellular location">
    <subcellularLocation>
        <location evidence="2">Cytoplasm</location>
    </subcellularLocation>
    <subcellularLocation>
        <location evidence="1">Nucleus</location>
    </subcellularLocation>
</comment>
<sequence length="445" mass="50605">MEETQGNKNRKIETVVETPNNLDLESYIANYKGKTVDRLLFIGKRCPSLQIDAYKLALAELHRNSLDHNKYLTTAANLNEILSSQGKPLYQLDSRWVDTAQKRAKANLERLEGELKTYKNNLIKESIRMGHNDLGDHHYECGNLTGALKCYSRTRDYCAQTNHIIDMCLNVIKVSIELGNYSHVHSYVIKAETTPDLPNAVQAKLKVAAALANLDSNKYKIAARNFLETSFELGNNYSEVVAPNDVAVYGGLCALASFDRTELKSKVIDNNEFKQFLELEPHIRELIHGFYNSKYSVVLDIMEKWKNDYLLDMHLHNHVQTLYDNIRKKALVQYFSPFLTVDMNKMARSFSTTVPALEKELAKLITTGHIQARIDSHNKILCAKQQDQRSNIFIKSLRMGNEYESNTNAMLLRMNLLKSNLVVTRESRIPEDKVGGGLSASARVI</sequence>
<dbReference type="SMART" id="SM00088">
    <property type="entry name" value="PINT"/>
    <property type="match status" value="1"/>
</dbReference>
<dbReference type="PANTHER" id="PTHR14145:SF2">
    <property type="entry name" value="COP9 SIGNALOSOME COMPLEX SUBUNIT 1"/>
    <property type="match status" value="1"/>
</dbReference>
<dbReference type="EMBL" id="CAJVPJ010000144">
    <property type="protein sequence ID" value="CAG8485555.1"/>
    <property type="molecule type" value="Genomic_DNA"/>
</dbReference>
<accession>A0A9N8WJI9</accession>
<dbReference type="InterPro" id="IPR000717">
    <property type="entry name" value="PCI_dom"/>
</dbReference>
<dbReference type="Pfam" id="PF10602">
    <property type="entry name" value="RPN7"/>
    <property type="match status" value="1"/>
</dbReference>
<dbReference type="GO" id="GO:0008180">
    <property type="term" value="C:COP9 signalosome"/>
    <property type="evidence" value="ECO:0007669"/>
    <property type="project" value="UniProtKB-KW"/>
</dbReference>
<evidence type="ECO:0000256" key="4">
    <source>
        <dbReference type="ARBA" id="ARBA00022490"/>
    </source>
</evidence>
<keyword evidence="7" id="KW-0175">Coiled coil</keyword>
<dbReference type="PANTHER" id="PTHR14145">
    <property type="entry name" value="26S PROTESOME SUBUNIT 6"/>
    <property type="match status" value="1"/>
</dbReference>
<dbReference type="InterPro" id="IPR045135">
    <property type="entry name" value="Rpn7_N"/>
</dbReference>
<gene>
    <name evidence="9" type="ORF">POCULU_LOCUS1782</name>
</gene>
<dbReference type="Proteomes" id="UP000789572">
    <property type="component" value="Unassembled WGS sequence"/>
</dbReference>
<dbReference type="Gene3D" id="1.25.40.570">
    <property type="match status" value="1"/>
</dbReference>
<dbReference type="Pfam" id="PF01399">
    <property type="entry name" value="PCI"/>
    <property type="match status" value="1"/>
</dbReference>
<keyword evidence="4" id="KW-0963">Cytoplasm</keyword>
<name>A0A9N8WJI9_9GLOM</name>
<proteinExistence type="inferred from homology"/>
<dbReference type="PROSITE" id="PS50250">
    <property type="entry name" value="PCI"/>
    <property type="match status" value="1"/>
</dbReference>
<evidence type="ECO:0000256" key="6">
    <source>
        <dbReference type="ARBA" id="ARBA00023242"/>
    </source>
</evidence>
<protein>
    <submittedName>
        <fullName evidence="9">8145_t:CDS:1</fullName>
    </submittedName>
</protein>
<feature type="domain" description="PCI" evidence="8">
    <location>
        <begin position="218"/>
        <end position="388"/>
    </location>
</feature>